<dbReference type="InterPro" id="IPR011123">
    <property type="entry name" value="Y_Y_Y"/>
</dbReference>
<dbReference type="PROSITE" id="PS50109">
    <property type="entry name" value="HIS_KIN"/>
    <property type="match status" value="1"/>
</dbReference>
<dbReference type="Gene3D" id="3.40.50.2300">
    <property type="match status" value="1"/>
</dbReference>
<dbReference type="InterPro" id="IPR013783">
    <property type="entry name" value="Ig-like_fold"/>
</dbReference>
<feature type="modified residue" description="4-aspartylphosphate" evidence="7">
    <location>
        <position position="1131"/>
    </location>
</feature>
<evidence type="ECO:0000259" key="9">
    <source>
        <dbReference type="PROSITE" id="PS01124"/>
    </source>
</evidence>
<feature type="domain" description="HTH araC/xylS-type" evidence="9">
    <location>
        <begin position="1230"/>
        <end position="1329"/>
    </location>
</feature>
<dbReference type="PRINTS" id="PR00032">
    <property type="entry name" value="HTHARAC"/>
</dbReference>
<dbReference type="CDD" id="cd00082">
    <property type="entry name" value="HisKA"/>
    <property type="match status" value="1"/>
</dbReference>
<keyword evidence="6" id="KW-0804">Transcription</keyword>
<dbReference type="Gene3D" id="1.10.10.60">
    <property type="entry name" value="Homeodomain-like"/>
    <property type="match status" value="1"/>
</dbReference>
<dbReference type="PROSITE" id="PS50110">
    <property type="entry name" value="RESPONSE_REGULATORY"/>
    <property type="match status" value="1"/>
</dbReference>
<evidence type="ECO:0000256" key="5">
    <source>
        <dbReference type="ARBA" id="ARBA00023125"/>
    </source>
</evidence>
<dbReference type="Pfam" id="PF12833">
    <property type="entry name" value="HTH_18"/>
    <property type="match status" value="1"/>
</dbReference>
<dbReference type="InterPro" id="IPR003594">
    <property type="entry name" value="HATPase_dom"/>
</dbReference>
<dbReference type="SMART" id="SM00387">
    <property type="entry name" value="HATPase_c"/>
    <property type="match status" value="1"/>
</dbReference>
<dbReference type="SUPFAM" id="SSF47384">
    <property type="entry name" value="Homodimeric domain of signal transducing histidine kinase"/>
    <property type="match status" value="1"/>
</dbReference>
<dbReference type="InterPro" id="IPR018062">
    <property type="entry name" value="HTH_AraC-typ_CS"/>
</dbReference>
<dbReference type="InterPro" id="IPR005467">
    <property type="entry name" value="His_kinase_dom"/>
</dbReference>
<accession>A0ABS1HES7</accession>
<reference evidence="12 13" key="1">
    <citation type="submission" date="2021-01" db="EMBL/GenBank/DDBJ databases">
        <title>Carboxyliciviraga sp.nov., isolated from coastal sediments.</title>
        <authorList>
            <person name="Lu D."/>
            <person name="Zhang T."/>
        </authorList>
    </citation>
    <scope>NUCLEOTIDE SEQUENCE [LARGE SCALE GENOMIC DNA]</scope>
    <source>
        <strain evidence="12 13">N1Y132</strain>
    </source>
</reference>
<dbReference type="SMART" id="SM00388">
    <property type="entry name" value="HisKA"/>
    <property type="match status" value="1"/>
</dbReference>
<dbReference type="Pfam" id="PF07495">
    <property type="entry name" value="Y_Y_Y"/>
    <property type="match status" value="1"/>
</dbReference>
<dbReference type="Gene3D" id="2.130.10.10">
    <property type="entry name" value="YVTN repeat-like/Quinoprotein amine dehydrogenase"/>
    <property type="match status" value="3"/>
</dbReference>
<dbReference type="PROSITE" id="PS00041">
    <property type="entry name" value="HTH_ARAC_FAMILY_1"/>
    <property type="match status" value="1"/>
</dbReference>
<keyword evidence="5" id="KW-0238">DNA-binding</keyword>
<dbReference type="Proteomes" id="UP000605676">
    <property type="component" value="Unassembled WGS sequence"/>
</dbReference>
<dbReference type="SUPFAM" id="SSF55874">
    <property type="entry name" value="ATPase domain of HSP90 chaperone/DNA topoisomerase II/histidine kinase"/>
    <property type="match status" value="1"/>
</dbReference>
<feature type="domain" description="Histidine kinase" evidence="10">
    <location>
        <begin position="827"/>
        <end position="1045"/>
    </location>
</feature>
<evidence type="ECO:0000259" key="11">
    <source>
        <dbReference type="PROSITE" id="PS50110"/>
    </source>
</evidence>
<dbReference type="EMBL" id="JAENRR010000003">
    <property type="protein sequence ID" value="MBK3516138.1"/>
    <property type="molecule type" value="Genomic_DNA"/>
</dbReference>
<dbReference type="Pfam" id="PF00512">
    <property type="entry name" value="HisKA"/>
    <property type="match status" value="1"/>
</dbReference>
<evidence type="ECO:0000256" key="8">
    <source>
        <dbReference type="SAM" id="Phobius"/>
    </source>
</evidence>
<dbReference type="PANTHER" id="PTHR43547">
    <property type="entry name" value="TWO-COMPONENT HISTIDINE KINASE"/>
    <property type="match status" value="1"/>
</dbReference>
<sequence>MVKIRLLLIGIILLNHVLVYSSIDNYQLSFLSVEDGLSHNEVTSIVQDQYGFMWFGTRGGLNRYDGYEFKHFKPLAQDSTSITNPSIESLFLNSSEEIYIGLKSGGPSKYINSQETFKEFELTTNYGLSRVLSFFEDSKGNTWIGSWSNGIVCIKRDTIIHFKDAGQVRDFAETADGKVWVGSSTGLKYITNNGQLINYGGKSITSITVDTKNECLWTLGWTQELMKVNYKTLESDVYVNNLTSSARNYSVLNDTKGRLWIGTWGEGFFHFDKGNKVFNKVDIYPGNAQSAPVDYRVIRDIFEDKVGDLWLATQGGIVRLSPKNNFNSVKVIDYDKQNISHINAVCVDDEGITWVGTNGNGLFYTEDKNTFHSVGASQVLKNGTVKTINKDPDNNLWVCFEEGIFTIEDKDGSFRLVPVVDLFQQDEFKRVRKVHQLFFDDDKLWIGTQQRGVFLFEQHESKYRLIKHFVSGEEDGMLGDNRVTAIRKDLSGNMWFATYKGLFRFNPHDSTFLSLKDLGISSALACDIILCLELDKCGNLWFGTPCSLHQLQLSGLSKLQTYNKAQGLADDYINGIVVGDNEMIWCSTNAGISSLNPKNGQVLNFGKADGIGDLSYSEGAYYKNADGTIYFGGYTSLSYFKPDDININKYESPLVVSAFKVLNQVIKVGDNDGLLKSNINDLDELTLSHKEMEFSFQVASLDYKAPDKNQYTYRLIPYDSDWHDLGNMREISFSNLKPDTYKLQIKGTNSNGIWSNSLKEITIKVLPAPWKSIYAIFAYVLFILLVVLVIIRTVVRQERLQNALKLGRLQNDQIKEINDYKLRFFTNISHEFRTPLTLIQAPVKELLNKDFSEIKPSFYEERMQMIGHNTNRLYNLVNQLLEFRKMESGKLELRISEVNLQQLINESCLAYKQLAKTQSFRFKVNYKAKNTTVYLDFERITIVLTNLLSNAFKHVEPNGKVDVIVTEDDGYFRIDICNEGKPIPKSEIEHLFERFYQVKGGSSIGSSGIGLQLVKSFVELHKGRVSVSSTEGEPIIFSVYLRKGKEHFSTDGLVNINEHAVLQIEPERPVSKVSVNTGTKGATILIVEDNREVRDYLRQFLGEFFSIVESEDGLDGFDKAIKYKPALVLSDVMMPRMDGYELCEKIKSNDLISDIPVILLTAKGSDSEQLFGSQKGADLYIKKPFNPELLLEEIKQLIASRVLLKEKYSRKVVLEAKKEEISSEEAQFLERSVKIVEKHIKLPDFTPDALSKELAMSSSSFYRKIKKSTNQTPAGFIKSIRLKKAAQLLKDSDLSVSEIIERVGYLDSASFRKNFKEQFGVTPSEYRKKDA</sequence>
<organism evidence="12 13">
    <name type="scientific">Carboxylicivirga marina</name>
    <dbReference type="NCBI Taxonomy" id="2800988"/>
    <lineage>
        <taxon>Bacteria</taxon>
        <taxon>Pseudomonadati</taxon>
        <taxon>Bacteroidota</taxon>
        <taxon>Bacteroidia</taxon>
        <taxon>Marinilabiliales</taxon>
        <taxon>Marinilabiliaceae</taxon>
        <taxon>Carboxylicivirga</taxon>
    </lineage>
</organism>
<comment type="catalytic activity">
    <reaction evidence="1">
        <text>ATP + protein L-histidine = ADP + protein N-phospho-L-histidine.</text>
        <dbReference type="EC" id="2.7.13.3"/>
    </reaction>
</comment>
<dbReference type="InterPro" id="IPR003661">
    <property type="entry name" value="HisK_dim/P_dom"/>
</dbReference>
<dbReference type="Pfam" id="PF07494">
    <property type="entry name" value="Reg_prop"/>
    <property type="match status" value="1"/>
</dbReference>
<keyword evidence="13" id="KW-1185">Reference proteome</keyword>
<dbReference type="PROSITE" id="PS01124">
    <property type="entry name" value="HTH_ARAC_FAMILY_2"/>
    <property type="match status" value="1"/>
</dbReference>
<dbReference type="SUPFAM" id="SSF63829">
    <property type="entry name" value="Calcium-dependent phosphotriesterase"/>
    <property type="match status" value="3"/>
</dbReference>
<evidence type="ECO:0000256" key="6">
    <source>
        <dbReference type="ARBA" id="ARBA00023163"/>
    </source>
</evidence>
<evidence type="ECO:0000256" key="2">
    <source>
        <dbReference type="ARBA" id="ARBA00012438"/>
    </source>
</evidence>
<dbReference type="Pfam" id="PF00072">
    <property type="entry name" value="Response_reg"/>
    <property type="match status" value="1"/>
</dbReference>
<dbReference type="InterPro" id="IPR036097">
    <property type="entry name" value="HisK_dim/P_sf"/>
</dbReference>
<dbReference type="SUPFAM" id="SSF46689">
    <property type="entry name" value="Homeodomain-like"/>
    <property type="match status" value="1"/>
</dbReference>
<dbReference type="SMART" id="SM00342">
    <property type="entry name" value="HTH_ARAC"/>
    <property type="match status" value="1"/>
</dbReference>
<evidence type="ECO:0000313" key="12">
    <source>
        <dbReference type="EMBL" id="MBK3516138.1"/>
    </source>
</evidence>
<keyword evidence="8" id="KW-0812">Transmembrane</keyword>
<feature type="domain" description="Response regulatory" evidence="11">
    <location>
        <begin position="1083"/>
        <end position="1198"/>
    </location>
</feature>
<gene>
    <name evidence="12" type="ORF">JIV24_02220</name>
</gene>
<evidence type="ECO:0000259" key="10">
    <source>
        <dbReference type="PROSITE" id="PS50109"/>
    </source>
</evidence>
<keyword evidence="8" id="KW-0472">Membrane</keyword>
<proteinExistence type="predicted"/>
<protein>
    <recommendedName>
        <fullName evidence="2">histidine kinase</fullName>
        <ecNumber evidence="2">2.7.13.3</ecNumber>
    </recommendedName>
</protein>
<dbReference type="CDD" id="cd17574">
    <property type="entry name" value="REC_OmpR"/>
    <property type="match status" value="1"/>
</dbReference>
<keyword evidence="3 7" id="KW-0597">Phosphoprotein</keyword>
<dbReference type="PANTHER" id="PTHR43547:SF2">
    <property type="entry name" value="HYBRID SIGNAL TRANSDUCTION HISTIDINE KINASE C"/>
    <property type="match status" value="1"/>
</dbReference>
<dbReference type="InterPro" id="IPR001789">
    <property type="entry name" value="Sig_transdc_resp-reg_receiver"/>
</dbReference>
<dbReference type="Pfam" id="PF02518">
    <property type="entry name" value="HATPase_c"/>
    <property type="match status" value="1"/>
</dbReference>
<evidence type="ECO:0000256" key="7">
    <source>
        <dbReference type="PROSITE-ProRule" id="PRU00169"/>
    </source>
</evidence>
<evidence type="ECO:0000256" key="1">
    <source>
        <dbReference type="ARBA" id="ARBA00000085"/>
    </source>
</evidence>
<dbReference type="InterPro" id="IPR020449">
    <property type="entry name" value="Tscrpt_reg_AraC-type_HTH"/>
</dbReference>
<keyword evidence="8" id="KW-1133">Transmembrane helix</keyword>
<name>A0ABS1HES7_9BACT</name>
<evidence type="ECO:0000313" key="13">
    <source>
        <dbReference type="Proteomes" id="UP000605676"/>
    </source>
</evidence>
<dbReference type="SMART" id="SM00448">
    <property type="entry name" value="REC"/>
    <property type="match status" value="1"/>
</dbReference>
<dbReference type="InterPro" id="IPR011006">
    <property type="entry name" value="CheY-like_superfamily"/>
</dbReference>
<dbReference type="InterPro" id="IPR015943">
    <property type="entry name" value="WD40/YVTN_repeat-like_dom_sf"/>
</dbReference>
<evidence type="ECO:0000256" key="4">
    <source>
        <dbReference type="ARBA" id="ARBA00023015"/>
    </source>
</evidence>
<dbReference type="EC" id="2.7.13.3" evidence="2"/>
<feature type="transmembrane region" description="Helical" evidence="8">
    <location>
        <begin position="773"/>
        <end position="795"/>
    </location>
</feature>
<dbReference type="Gene3D" id="1.10.287.130">
    <property type="match status" value="1"/>
</dbReference>
<dbReference type="InterPro" id="IPR011110">
    <property type="entry name" value="Reg_prop"/>
</dbReference>
<dbReference type="Gene3D" id="3.30.565.10">
    <property type="entry name" value="Histidine kinase-like ATPase, C-terminal domain"/>
    <property type="match status" value="1"/>
</dbReference>
<dbReference type="RefSeq" id="WP_200463369.1">
    <property type="nucleotide sequence ID" value="NZ_JAENRR010000003.1"/>
</dbReference>
<comment type="caution">
    <text evidence="12">The sequence shown here is derived from an EMBL/GenBank/DDBJ whole genome shotgun (WGS) entry which is preliminary data.</text>
</comment>
<dbReference type="SUPFAM" id="SSF52172">
    <property type="entry name" value="CheY-like"/>
    <property type="match status" value="1"/>
</dbReference>
<dbReference type="InterPro" id="IPR036890">
    <property type="entry name" value="HATPase_C_sf"/>
</dbReference>
<dbReference type="InterPro" id="IPR009057">
    <property type="entry name" value="Homeodomain-like_sf"/>
</dbReference>
<evidence type="ECO:0000256" key="3">
    <source>
        <dbReference type="ARBA" id="ARBA00022553"/>
    </source>
</evidence>
<dbReference type="InterPro" id="IPR018060">
    <property type="entry name" value="HTH_AraC"/>
</dbReference>
<dbReference type="Gene3D" id="2.60.40.10">
    <property type="entry name" value="Immunoglobulins"/>
    <property type="match status" value="1"/>
</dbReference>
<keyword evidence="4" id="KW-0805">Transcription regulation</keyword>